<proteinExistence type="predicted"/>
<feature type="transmembrane region" description="Helical" evidence="2">
    <location>
        <begin position="219"/>
        <end position="239"/>
    </location>
</feature>
<comment type="caution">
    <text evidence="5">The sequence shown here is derived from an EMBL/GenBank/DDBJ whole genome shotgun (WGS) entry which is preliminary data.</text>
</comment>
<feature type="chain" id="PRO_5045809909" evidence="3">
    <location>
        <begin position="31"/>
        <end position="245"/>
    </location>
</feature>
<dbReference type="Proteomes" id="UP001596011">
    <property type="component" value="Unassembled WGS sequence"/>
</dbReference>
<keyword evidence="3" id="KW-0732">Signal</keyword>
<keyword evidence="2" id="KW-1133">Transmembrane helix</keyword>
<evidence type="ECO:0000313" key="5">
    <source>
        <dbReference type="EMBL" id="MFC4628095.1"/>
    </source>
</evidence>
<dbReference type="EMBL" id="JBHSFI010000003">
    <property type="protein sequence ID" value="MFC4628095.1"/>
    <property type="molecule type" value="Genomic_DNA"/>
</dbReference>
<evidence type="ECO:0000259" key="4">
    <source>
        <dbReference type="Pfam" id="PF07987"/>
    </source>
</evidence>
<feature type="compositionally biased region" description="Low complexity" evidence="1">
    <location>
        <begin position="164"/>
        <end position="201"/>
    </location>
</feature>
<feature type="signal peptide" evidence="3">
    <location>
        <begin position="1"/>
        <end position="30"/>
    </location>
</feature>
<accession>A0ABV9HEU6</accession>
<dbReference type="Gene3D" id="2.60.40.2230">
    <property type="entry name" value="Uncharacterised protein YcnI-like PF07987, DUF1775"/>
    <property type="match status" value="1"/>
</dbReference>
<sequence length="245" mass="24678">MNRRTALRRATLSALAAAGLVALGTTSAAAHVTITPSTTAAGATAELRVEIPHGCVGSATTGITIRMAEGVSDVTASGTDRWAVEQAADALTWTTDQPLPDAEHAEVEFSVRLPDDDGATLVFPVIQRCEQGEAAWTEVAEHGEGHDGLERPAPVLVVTPGEPGTETADAEASASADTEASADAGTEAPVETADAASPSAPAATEVAGAAADAEARSPLMAYGAAGVLAVGVLAAAVLLRRRRRP</sequence>
<organism evidence="5 6">
    <name type="scientific">Promicromonospora alba</name>
    <dbReference type="NCBI Taxonomy" id="1616110"/>
    <lineage>
        <taxon>Bacteria</taxon>
        <taxon>Bacillati</taxon>
        <taxon>Actinomycetota</taxon>
        <taxon>Actinomycetes</taxon>
        <taxon>Micrococcales</taxon>
        <taxon>Promicromonosporaceae</taxon>
        <taxon>Promicromonospora</taxon>
    </lineage>
</organism>
<dbReference type="InterPro" id="IPR012533">
    <property type="entry name" value="YcnI-copper_dom"/>
</dbReference>
<evidence type="ECO:0000256" key="3">
    <source>
        <dbReference type="SAM" id="SignalP"/>
    </source>
</evidence>
<evidence type="ECO:0000313" key="6">
    <source>
        <dbReference type="Proteomes" id="UP001596011"/>
    </source>
</evidence>
<keyword evidence="2" id="KW-0812">Transmembrane</keyword>
<dbReference type="InterPro" id="IPR038507">
    <property type="entry name" value="YcnI-like_sf"/>
</dbReference>
<dbReference type="CDD" id="cd08545">
    <property type="entry name" value="YcnI_like"/>
    <property type="match status" value="1"/>
</dbReference>
<dbReference type="Pfam" id="PF07987">
    <property type="entry name" value="DUF1775"/>
    <property type="match status" value="1"/>
</dbReference>
<feature type="region of interest" description="Disordered" evidence="1">
    <location>
        <begin position="160"/>
        <end position="201"/>
    </location>
</feature>
<name>A0ABV9HEU6_9MICO</name>
<keyword evidence="6" id="KW-1185">Reference proteome</keyword>
<protein>
    <submittedName>
        <fullName evidence="5">DUF1775 domain-containing protein</fullName>
    </submittedName>
</protein>
<reference evidence="6" key="1">
    <citation type="journal article" date="2019" name="Int. J. Syst. Evol. Microbiol.">
        <title>The Global Catalogue of Microorganisms (GCM) 10K type strain sequencing project: providing services to taxonomists for standard genome sequencing and annotation.</title>
        <authorList>
            <consortium name="The Broad Institute Genomics Platform"/>
            <consortium name="The Broad Institute Genome Sequencing Center for Infectious Disease"/>
            <person name="Wu L."/>
            <person name="Ma J."/>
        </authorList>
    </citation>
    <scope>NUCLEOTIDE SEQUENCE [LARGE SCALE GENOMIC DNA]</scope>
    <source>
        <strain evidence="6">CCUG 42722</strain>
    </source>
</reference>
<evidence type="ECO:0000256" key="2">
    <source>
        <dbReference type="SAM" id="Phobius"/>
    </source>
</evidence>
<gene>
    <name evidence="5" type="ORF">ACFO6V_07615</name>
</gene>
<feature type="domain" description="YncI copper-binding" evidence="4">
    <location>
        <begin position="84"/>
        <end position="158"/>
    </location>
</feature>
<dbReference type="RefSeq" id="WP_377133851.1">
    <property type="nucleotide sequence ID" value="NZ_JBHSFI010000003.1"/>
</dbReference>
<keyword evidence="2" id="KW-0472">Membrane</keyword>
<evidence type="ECO:0000256" key="1">
    <source>
        <dbReference type="SAM" id="MobiDB-lite"/>
    </source>
</evidence>